<reference evidence="8 9" key="1">
    <citation type="submission" date="2022-03" db="EMBL/GenBank/DDBJ databases">
        <title>Novel taxa within the pig intestine.</title>
        <authorList>
            <person name="Wylensek D."/>
            <person name="Bishof K."/>
            <person name="Afrizal A."/>
            <person name="Clavel T."/>
        </authorList>
    </citation>
    <scope>NUCLEOTIDE SEQUENCE [LARGE SCALE GENOMIC DNA]</scope>
    <source>
        <strain evidence="8 9">CLA-KB-P133</strain>
    </source>
</reference>
<keyword evidence="2 7" id="KW-0812">Transmembrane</keyword>
<evidence type="ECO:0000256" key="5">
    <source>
        <dbReference type="ARBA" id="ARBA00023210"/>
    </source>
</evidence>
<feature type="coiled-coil region" evidence="6">
    <location>
        <begin position="71"/>
        <end position="98"/>
    </location>
</feature>
<dbReference type="Pfam" id="PF06160">
    <property type="entry name" value="EzrA"/>
    <property type="match status" value="1"/>
</dbReference>
<proteinExistence type="predicted"/>
<evidence type="ECO:0000256" key="2">
    <source>
        <dbReference type="ARBA" id="ARBA00022692"/>
    </source>
</evidence>
<dbReference type="GO" id="GO:0000921">
    <property type="term" value="P:septin ring assembly"/>
    <property type="evidence" value="ECO:0007669"/>
    <property type="project" value="InterPro"/>
</dbReference>
<dbReference type="RefSeq" id="WP_370596336.1">
    <property type="nucleotide sequence ID" value="NZ_JALBUR010000022.1"/>
</dbReference>
<keyword evidence="3 7" id="KW-1133">Transmembrane helix</keyword>
<dbReference type="GO" id="GO:0005886">
    <property type="term" value="C:plasma membrane"/>
    <property type="evidence" value="ECO:0007669"/>
    <property type="project" value="UniProtKB-SubCell"/>
</dbReference>
<dbReference type="Proteomes" id="UP001286174">
    <property type="component" value="Unassembled WGS sequence"/>
</dbReference>
<sequence>MNQVLNILSDLRVLAAIAVVVLILLIWMVITRVRTKSYQKDLKGYQDRYDELKNFPLQFKMNKANTIGRIDEETTRKVKEAQEVFDKYEENVAAAAEHLSDADDAISVGKLKKADGLLDQLDEELTAAKTGATTLNDMLDLILAKETTQRQLVTSYKNRFRALKSEAQEHSAELSYCWQYLEEKISSTEQMFSTFEEWMFSSDFEKANQELVNIKNSLDEIQTNVEQMPSLLTDARGVIPNMAENLHKDYARERNRGVYLKHIEIENNLSTLTVALKDDLKNLKSGHVDGVRAHLDDYKQRIQQLDDAVNKEGKAFDELNTLAQDTETQFAQVEKTFQYVTDHYDHTNVRFGLEGMDHDLIKRKEEFQRLQAERPRIMESVKNHMIPSTTVLVALKELNDGIHEISDSLGKMRTKIEAASGDEERARKQLVKLQIIMNQIQVKIRKYKLPNISRQYDSDMKKAESYIDHLKQMMAQVPLNIQTVNSALQEALDFIYKLYNDVNNVVGTVVMVENTIVFGNRYRSTYADIDSELTRAELAFRNGEYTQALTMAIATIEKIHPGNYEHMIKENAKGA</sequence>
<feature type="coiled-coil region" evidence="6">
    <location>
        <begin position="288"/>
        <end position="315"/>
    </location>
</feature>
<dbReference type="EMBL" id="JALBUR010000022">
    <property type="protein sequence ID" value="MDX8420114.1"/>
    <property type="molecule type" value="Genomic_DNA"/>
</dbReference>
<comment type="caution">
    <text evidence="8">The sequence shown here is derived from an EMBL/GenBank/DDBJ whole genome shotgun (WGS) entry which is preliminary data.</text>
</comment>
<keyword evidence="4 7" id="KW-0472">Membrane</keyword>
<dbReference type="InterPro" id="IPR010379">
    <property type="entry name" value="EzrA"/>
</dbReference>
<feature type="transmembrane region" description="Helical" evidence="7">
    <location>
        <begin position="12"/>
        <end position="30"/>
    </location>
</feature>
<dbReference type="AlphaFoldDB" id="A0AB35U582"/>
<protein>
    <submittedName>
        <fullName evidence="8">Septation ring formation regulator EzrA</fullName>
    </submittedName>
</protein>
<dbReference type="GO" id="GO:0005940">
    <property type="term" value="C:septin ring"/>
    <property type="evidence" value="ECO:0007669"/>
    <property type="project" value="InterPro"/>
</dbReference>
<evidence type="ECO:0000313" key="9">
    <source>
        <dbReference type="Proteomes" id="UP001286174"/>
    </source>
</evidence>
<keyword evidence="5" id="KW-0131">Cell cycle</keyword>
<evidence type="ECO:0000256" key="1">
    <source>
        <dbReference type="ARBA" id="ARBA00004162"/>
    </source>
</evidence>
<evidence type="ECO:0000313" key="8">
    <source>
        <dbReference type="EMBL" id="MDX8420114.1"/>
    </source>
</evidence>
<evidence type="ECO:0000256" key="4">
    <source>
        <dbReference type="ARBA" id="ARBA00023136"/>
    </source>
</evidence>
<evidence type="ECO:0000256" key="7">
    <source>
        <dbReference type="SAM" id="Phobius"/>
    </source>
</evidence>
<comment type="subcellular location">
    <subcellularLocation>
        <location evidence="1">Cell membrane</location>
        <topology evidence="1">Single-pass membrane protein</topology>
    </subcellularLocation>
</comment>
<evidence type="ECO:0000256" key="6">
    <source>
        <dbReference type="SAM" id="Coils"/>
    </source>
</evidence>
<organism evidence="8 9">
    <name type="scientific">Grylomicrobium aquisgranensis</name>
    <dbReference type="NCBI Taxonomy" id="2926318"/>
    <lineage>
        <taxon>Bacteria</taxon>
        <taxon>Bacillati</taxon>
        <taxon>Bacillota</taxon>
        <taxon>Erysipelotrichia</taxon>
        <taxon>Erysipelotrichales</taxon>
        <taxon>Erysipelotrichaceae</taxon>
        <taxon>Grylomicrobium</taxon>
    </lineage>
</organism>
<keyword evidence="5" id="KW-0132">Cell division</keyword>
<name>A0AB35U582_9FIRM</name>
<dbReference type="GO" id="GO:0000917">
    <property type="term" value="P:division septum assembly"/>
    <property type="evidence" value="ECO:0007669"/>
    <property type="project" value="UniProtKB-KW"/>
</dbReference>
<gene>
    <name evidence="8" type="ORF">MOZ60_08415</name>
</gene>
<accession>A0AB35U582</accession>
<evidence type="ECO:0000256" key="3">
    <source>
        <dbReference type="ARBA" id="ARBA00022989"/>
    </source>
</evidence>
<keyword evidence="9" id="KW-1185">Reference proteome</keyword>
<keyword evidence="6" id="KW-0175">Coiled coil</keyword>
<keyword evidence="5" id="KW-0717">Septation</keyword>